<accession>A0A1I1JUQ6</accession>
<keyword evidence="10" id="KW-1185">Reference proteome</keyword>
<sequence>MSELTTIARPYAKAAFEFAVDNNAVADWNNMLEFAAQVASNEQVLSYVSSKASEEQAEIFISVCAEQINEYGQNLIKVLAENGRLIALPAVAELFTEFKAEYDKEIDVDITSATELAVNQQEALVSALEKRFSRKIKLNCSVDETLVGGLVVKAGDNVIDGSIRGKLDRLATTLQS</sequence>
<evidence type="ECO:0000256" key="3">
    <source>
        <dbReference type="ARBA" id="ARBA00022781"/>
    </source>
</evidence>
<dbReference type="AlphaFoldDB" id="A0A1I1JUQ6"/>
<proteinExistence type="inferred from homology"/>
<dbReference type="InterPro" id="IPR000711">
    <property type="entry name" value="ATPase_OSCP/dsu"/>
</dbReference>
<keyword evidence="7 8" id="KW-0066">ATP synthesis</keyword>
<comment type="function">
    <text evidence="8">F(1)F(0) ATP synthase produces ATP from ADP in the presence of a proton or sodium gradient. F-type ATPases consist of two structural domains, F(1) containing the extramembraneous catalytic core and F(0) containing the membrane proton channel, linked together by a central stalk and a peripheral stalk. During catalysis, ATP synthesis in the catalytic domain of F(1) is coupled via a rotary mechanism of the central stalk subunits to proton translocation.</text>
</comment>
<evidence type="ECO:0000256" key="5">
    <source>
        <dbReference type="ARBA" id="ARBA00023136"/>
    </source>
</evidence>
<reference evidence="9 10" key="1">
    <citation type="submission" date="2016-10" db="EMBL/GenBank/DDBJ databases">
        <authorList>
            <person name="de Groot N.N."/>
        </authorList>
    </citation>
    <scope>NUCLEOTIDE SEQUENCE [LARGE SCALE GENOMIC DNA]</scope>
    <source>
        <strain evidence="9 10">DSM 6059</strain>
    </source>
</reference>
<dbReference type="EMBL" id="FOLO01000010">
    <property type="protein sequence ID" value="SFC49100.1"/>
    <property type="molecule type" value="Genomic_DNA"/>
</dbReference>
<keyword evidence="5 8" id="KW-0472">Membrane</keyword>
<evidence type="ECO:0000256" key="7">
    <source>
        <dbReference type="ARBA" id="ARBA00023310"/>
    </source>
</evidence>
<keyword evidence="6 8" id="KW-0139">CF(1)</keyword>
<dbReference type="PRINTS" id="PR00125">
    <property type="entry name" value="ATPASEDELTA"/>
</dbReference>
<dbReference type="NCBIfam" id="TIGR01145">
    <property type="entry name" value="ATP_synt_delta"/>
    <property type="match status" value="1"/>
</dbReference>
<dbReference type="Gene3D" id="1.10.520.20">
    <property type="entry name" value="N-terminal domain of the delta subunit of the F1F0-ATP synthase"/>
    <property type="match status" value="1"/>
</dbReference>
<dbReference type="PANTHER" id="PTHR11910">
    <property type="entry name" value="ATP SYNTHASE DELTA CHAIN"/>
    <property type="match status" value="1"/>
</dbReference>
<dbReference type="GO" id="GO:0046933">
    <property type="term" value="F:proton-transporting ATP synthase activity, rotational mechanism"/>
    <property type="evidence" value="ECO:0007669"/>
    <property type="project" value="UniProtKB-UniRule"/>
</dbReference>
<comment type="subcellular location">
    <subcellularLocation>
        <location evidence="8">Cell membrane</location>
        <topology evidence="8">Peripheral membrane protein</topology>
    </subcellularLocation>
    <subcellularLocation>
        <location evidence="1">Membrane</location>
    </subcellularLocation>
</comment>
<organism evidence="9 10">
    <name type="scientific">Pseudoalteromonas denitrificans DSM 6059</name>
    <dbReference type="NCBI Taxonomy" id="1123010"/>
    <lineage>
        <taxon>Bacteria</taxon>
        <taxon>Pseudomonadati</taxon>
        <taxon>Pseudomonadota</taxon>
        <taxon>Gammaproteobacteria</taxon>
        <taxon>Alteromonadales</taxon>
        <taxon>Pseudoalteromonadaceae</taxon>
        <taxon>Pseudoalteromonas</taxon>
    </lineage>
</organism>
<dbReference type="InterPro" id="IPR020781">
    <property type="entry name" value="ATPase_OSCP/d_CS"/>
</dbReference>
<dbReference type="InterPro" id="IPR026015">
    <property type="entry name" value="ATP_synth_OSCP/delta_N_sf"/>
</dbReference>
<dbReference type="SUPFAM" id="SSF47928">
    <property type="entry name" value="N-terminal domain of the delta subunit of the F1F0-ATP synthase"/>
    <property type="match status" value="1"/>
</dbReference>
<keyword evidence="2 8" id="KW-0813">Transport</keyword>
<keyword evidence="4 8" id="KW-0406">Ion transport</keyword>
<evidence type="ECO:0000256" key="2">
    <source>
        <dbReference type="ARBA" id="ARBA00022448"/>
    </source>
</evidence>
<dbReference type="OrthoDB" id="9816221at2"/>
<dbReference type="Proteomes" id="UP000198862">
    <property type="component" value="Unassembled WGS sequence"/>
</dbReference>
<protein>
    <recommendedName>
        <fullName evidence="8">ATP synthase subunit delta</fullName>
    </recommendedName>
    <alternativeName>
        <fullName evidence="8">ATP synthase F(1) sector subunit delta</fullName>
    </alternativeName>
    <alternativeName>
        <fullName evidence="8">F-type ATPase subunit delta</fullName>
        <shortName evidence="8">F-ATPase subunit delta</shortName>
    </alternativeName>
</protein>
<evidence type="ECO:0000256" key="1">
    <source>
        <dbReference type="ARBA" id="ARBA00004370"/>
    </source>
</evidence>
<dbReference type="NCBIfam" id="NF004404">
    <property type="entry name" value="PRK05758.2-5"/>
    <property type="match status" value="1"/>
</dbReference>
<dbReference type="HAMAP" id="MF_01416">
    <property type="entry name" value="ATP_synth_delta_bact"/>
    <property type="match status" value="1"/>
</dbReference>
<dbReference type="GO" id="GO:0045259">
    <property type="term" value="C:proton-transporting ATP synthase complex"/>
    <property type="evidence" value="ECO:0007669"/>
    <property type="project" value="UniProtKB-KW"/>
</dbReference>
<evidence type="ECO:0000313" key="9">
    <source>
        <dbReference type="EMBL" id="SFC49100.1"/>
    </source>
</evidence>
<dbReference type="RefSeq" id="WP_091982909.1">
    <property type="nucleotide sequence ID" value="NZ_FOLO01000010.1"/>
</dbReference>
<evidence type="ECO:0000256" key="6">
    <source>
        <dbReference type="ARBA" id="ARBA00023196"/>
    </source>
</evidence>
<dbReference type="PROSITE" id="PS00389">
    <property type="entry name" value="ATPASE_DELTA"/>
    <property type="match status" value="1"/>
</dbReference>
<keyword evidence="3 8" id="KW-0375">Hydrogen ion transport</keyword>
<dbReference type="NCBIfam" id="NF004402">
    <property type="entry name" value="PRK05758.2-2"/>
    <property type="match status" value="1"/>
</dbReference>
<dbReference type="Pfam" id="PF00213">
    <property type="entry name" value="OSCP"/>
    <property type="match status" value="1"/>
</dbReference>
<comment type="similarity">
    <text evidence="8">Belongs to the ATPase delta chain family.</text>
</comment>
<gene>
    <name evidence="8" type="primary">atpH</name>
    <name evidence="9" type="ORF">SAMN02745724_01791</name>
</gene>
<keyword evidence="8" id="KW-1003">Cell membrane</keyword>
<comment type="function">
    <text evidence="8">This protein is part of the stalk that links CF(0) to CF(1). It either transmits conformational changes from CF(0) to CF(1) or is implicated in proton conduction.</text>
</comment>
<name>A0A1I1JUQ6_9GAMM</name>
<evidence type="ECO:0000256" key="4">
    <source>
        <dbReference type="ARBA" id="ARBA00023065"/>
    </source>
</evidence>
<evidence type="ECO:0000313" key="10">
    <source>
        <dbReference type="Proteomes" id="UP000198862"/>
    </source>
</evidence>
<evidence type="ECO:0000256" key="8">
    <source>
        <dbReference type="HAMAP-Rule" id="MF_01416"/>
    </source>
</evidence>
<dbReference type="GO" id="GO:0005886">
    <property type="term" value="C:plasma membrane"/>
    <property type="evidence" value="ECO:0007669"/>
    <property type="project" value="UniProtKB-SubCell"/>
</dbReference>
<dbReference type="STRING" id="1123010.SAMN02745724_01791"/>